<evidence type="ECO:0000313" key="2">
    <source>
        <dbReference type="EMBL" id="VAY88504.1"/>
    </source>
</evidence>
<dbReference type="EMBL" id="UOYO01000060">
    <property type="protein sequence ID" value="VAY88504.1"/>
    <property type="molecule type" value="Genomic_DNA"/>
</dbReference>
<gene>
    <name evidence="2" type="ORF">MNB_ARC-1_808</name>
</gene>
<feature type="compositionally biased region" description="Low complexity" evidence="1">
    <location>
        <begin position="1119"/>
        <end position="1138"/>
    </location>
</feature>
<dbReference type="AlphaFoldDB" id="A0A3B1E7S4"/>
<evidence type="ECO:0000256" key="1">
    <source>
        <dbReference type="SAM" id="MobiDB-lite"/>
    </source>
</evidence>
<protein>
    <submittedName>
        <fullName evidence="2">Uncharacterized protein</fullName>
    </submittedName>
</protein>
<name>A0A3B1E7S4_9ZZZZ</name>
<accession>A0A3B1E7S4</accession>
<feature type="region of interest" description="Disordered" evidence="1">
    <location>
        <begin position="1119"/>
        <end position="1144"/>
    </location>
</feature>
<proteinExistence type="predicted"/>
<sequence length="1144" mass="126382">MKYIFIFIVFISYLFSAVQLELANKRWQLIGVNGVYIDGSTSPVFGTSGIVITQAVNANGTPSYYASNNATPFSIASDKTVGILLIEGTKSPNGDTTLTVGTTVSFEIDTFYKFNSDQTRYRMYLAGQNNKPAIRIDFQSNLIGKSFKVKFGNENTYYTAYFNPDNTFDSPQKLAEGSVGINTVQQESKLIDVFDIDLSDNNLADIRKNKAKPYITQIGASTDINATFYKLTRDGVWAIWDSRNNVAGTNGFNSLTPGRGYWSFVSNSTSANPSHGLILGTQGINDTTHNDIYNGWNLVSFRDSNIRYSPTGFFIPLSLFANGVSISYKDSIDQINVTSTSTIDAARQINWMIADKRNKYSSATNFLAYPARKINSAISATDGVIVVSDDRMDINVAGATNLSGRALKSTNYGKFSTIFGDYMIGTQLSNLYGTDINQTVNIFMPNYNINTVKASDLNSTLNQDKIASTILDAFKKAGKSRDAKIPDADVAVYRVDINSSSSGVLDYDIVLLSSNERFSIQDGNFVRKFKLVENGNAVVIGSKSRKITSINQINKFKNDTDVKYIDLLNDEFMITSNKTSNLDLLEDSGHTMFLDEPTITDAKSKAISNGAIGKTYTHKDLLSPNVGYNNGIVSNIIYNPGSTTDGFLSDMSSYTDDLAGPPMLALDFPENGPLNDLAVFGKTITQILSAQTVRYNLPNTSSILWQITDLTKNPRDWFDTKDTQEVFTLKKEKGYWINVKDFISTSLNIDKTGSKFSTSSIAHFDNNITVAGVDKIGLVTNHINHKLSLKINGLNPLASTAYNVTAIIKGRKFPIVANGSRFDLTINDIDMKLEEAIEEEINDDTIKIKIYDGLGNSLTNIDYTVNFIKPKKPTIIWGKDGEIIIKSKSNYEIHNKPILDTSPRSSIVLENSSNIYSNSNVNWNDVDGNVTLLRVVAKNNGVYSDMSVTPFVPFKDAHILQVRNNLEVDKIPYSYVSKDILKKNKIEIDNGVQITSLQDKTTLMAYKPDTEGLEQLSSFGGTTTMYLKIGNTIIGYITYIRSYSNKLFYIYYNNTLYQGKFSDNNSFATANSAYDLDSGDFDFSDLSLLGKEGNEIKFSGFASTAQPIYEPDIITINNNNINTPSGQQPQTGGTTVPQPILPSK</sequence>
<reference evidence="2" key="1">
    <citation type="submission" date="2018-10" db="EMBL/GenBank/DDBJ databases">
        <authorList>
            <person name="Aoki K."/>
        </authorList>
    </citation>
    <scope>NUCLEOTIDE SEQUENCE</scope>
</reference>
<organism evidence="2">
    <name type="scientific">hydrothermal vent metagenome</name>
    <dbReference type="NCBI Taxonomy" id="652676"/>
    <lineage>
        <taxon>unclassified sequences</taxon>
        <taxon>metagenomes</taxon>
        <taxon>ecological metagenomes</taxon>
    </lineage>
</organism>